<sequence>MSLRVNYDDLEIIGFDGGGIEMFNYEGQPFTGIVVSMKDGVVYTEEEYQNGYKEGLQKEYFFTSGVLRFEFTVRNNNLNGVFKTWDENGNLVKQSNWKDGAKIS</sequence>
<dbReference type="Gene3D" id="2.20.110.10">
    <property type="entry name" value="Histone H3 K4-specific methyltransferase SET7/9 N-terminal domain"/>
    <property type="match status" value="1"/>
</dbReference>
<evidence type="ECO:0000313" key="2">
    <source>
        <dbReference type="Proteomes" id="UP000318733"/>
    </source>
</evidence>
<gene>
    <name evidence="1" type="ORF">FO440_19655</name>
</gene>
<protein>
    <recommendedName>
        <fullName evidence="3">Toxin-antitoxin system YwqK family antitoxin</fullName>
    </recommendedName>
</protein>
<reference evidence="1 2" key="1">
    <citation type="submission" date="2019-07" db="EMBL/GenBank/DDBJ databases">
        <authorList>
            <person name="Huq M.A."/>
        </authorList>
    </citation>
    <scope>NUCLEOTIDE SEQUENCE [LARGE SCALE GENOMIC DNA]</scope>
    <source>
        <strain evidence="1 2">MAH-19</strain>
    </source>
</reference>
<proteinExistence type="predicted"/>
<evidence type="ECO:0008006" key="3">
    <source>
        <dbReference type="Google" id="ProtNLM"/>
    </source>
</evidence>
<dbReference type="RefSeq" id="WP_144250003.1">
    <property type="nucleotide sequence ID" value="NZ_VLPK01000004.1"/>
</dbReference>
<dbReference type="Pfam" id="PF07661">
    <property type="entry name" value="MORN_2"/>
    <property type="match status" value="1"/>
</dbReference>
<dbReference type="InterPro" id="IPR011652">
    <property type="entry name" value="MORN_2"/>
</dbReference>
<dbReference type="AlphaFoldDB" id="A0A556MFY3"/>
<keyword evidence="2" id="KW-1185">Reference proteome</keyword>
<name>A0A556MFY3_9SPHI</name>
<comment type="caution">
    <text evidence="1">The sequence shown here is derived from an EMBL/GenBank/DDBJ whole genome shotgun (WGS) entry which is preliminary data.</text>
</comment>
<dbReference type="Proteomes" id="UP000318733">
    <property type="component" value="Unassembled WGS sequence"/>
</dbReference>
<organism evidence="1 2">
    <name type="scientific">Mucilaginibacter corticis</name>
    <dbReference type="NCBI Taxonomy" id="2597670"/>
    <lineage>
        <taxon>Bacteria</taxon>
        <taxon>Pseudomonadati</taxon>
        <taxon>Bacteroidota</taxon>
        <taxon>Sphingobacteriia</taxon>
        <taxon>Sphingobacteriales</taxon>
        <taxon>Sphingobacteriaceae</taxon>
        <taxon>Mucilaginibacter</taxon>
    </lineage>
</organism>
<dbReference type="OrthoDB" id="1260508at2"/>
<accession>A0A556MFY3</accession>
<dbReference type="EMBL" id="VLPK01000004">
    <property type="protein sequence ID" value="TSJ38722.1"/>
    <property type="molecule type" value="Genomic_DNA"/>
</dbReference>
<evidence type="ECO:0000313" key="1">
    <source>
        <dbReference type="EMBL" id="TSJ38722.1"/>
    </source>
</evidence>
<dbReference type="SUPFAM" id="SSF82185">
    <property type="entry name" value="Histone H3 K4-specific methyltransferase SET7/9 N-terminal domain"/>
    <property type="match status" value="1"/>
</dbReference>